<protein>
    <recommendedName>
        <fullName evidence="1">Alpha/beta hydrolase domain-containing protein</fullName>
    </recommendedName>
</protein>
<reference evidence="2 3" key="1">
    <citation type="submission" date="2021-08" db="EMBL/GenBank/DDBJ databases">
        <title>FDA dAtabase for Regulatory Grade micrObial Sequences (FDA-ARGOS): Supporting development and validation of Infectious Disease Dx tests.</title>
        <authorList>
            <person name="Sproer C."/>
            <person name="Gronow S."/>
            <person name="Severitt S."/>
            <person name="Schroder I."/>
            <person name="Tallon L."/>
            <person name="Sadzewicz L."/>
            <person name="Zhao X."/>
            <person name="Boylan J."/>
            <person name="Ott S."/>
            <person name="Bowen H."/>
            <person name="Vavikolanu K."/>
            <person name="Hazen T."/>
            <person name="Aluvathingal J."/>
            <person name="Nadendla S."/>
            <person name="Lowell S."/>
            <person name="Myers T."/>
            <person name="Yan Y."/>
            <person name="Sichtig H."/>
        </authorList>
    </citation>
    <scope>NUCLEOTIDE SEQUENCE [LARGE SCALE GENOMIC DNA]</scope>
    <source>
        <strain evidence="2 3">FDAARGOS_1460</strain>
    </source>
</reference>
<dbReference type="InterPro" id="IPR045394">
    <property type="entry name" value="Abhydrolase_dom"/>
</dbReference>
<name>A0ABS7SYD5_9FIRM</name>
<evidence type="ECO:0000313" key="2">
    <source>
        <dbReference type="EMBL" id="MBZ2386512.1"/>
    </source>
</evidence>
<dbReference type="Proteomes" id="UP000734271">
    <property type="component" value="Unassembled WGS sequence"/>
</dbReference>
<keyword evidence="3" id="KW-1185">Reference proteome</keyword>
<sequence>MKVLGPIEVTENSHPFSSMKFARKVINVEDYGFVEEEYFISDFANVYDFDEEKEKVFKYQENIPYTTRILVRRPLAKEEFTGRCYIDIMNASNNYDIEDLWRRSYLHIMENNHMYIGVTSKPTNILSLKNFDLDRYRSLSMPSKNPAPQPAVLDPRTGSIDGCEDGLIWDILYQLGREAKNNPQSFCGGLDVKYLYLSGQSQSGMYLNTYINFMHNYYKDQGYEKVYDGYLSLASGGLTRALRQDPEEKLNFAIRPSREEEIDVPVITFNTECDYYLFGAMGDGLVKTKNENSPTNKRRYYDMTGAAHTDAASPLVPTNDEIEKTKCPPRILDNEYDFRLNDLKFDYYINAMLDRLHEWAQGKNPPQIIDSIDFDKKDEYGHQLGGLRSVYLIVPKASYQACDFPGSTNGKMEFFSKEKMQEIYGSFENYLEKFKEVAKAQVKEGLLTENDAQRAIDWAENVNE</sequence>
<proteinExistence type="predicted"/>
<organism evidence="2 3">
    <name type="scientific">Anaerococcus murdochii</name>
    <dbReference type="NCBI Taxonomy" id="411577"/>
    <lineage>
        <taxon>Bacteria</taxon>
        <taxon>Bacillati</taxon>
        <taxon>Bacillota</taxon>
        <taxon>Tissierellia</taxon>
        <taxon>Tissierellales</taxon>
        <taxon>Peptoniphilaceae</taxon>
        <taxon>Anaerococcus</taxon>
    </lineage>
</organism>
<dbReference type="Pfam" id="PF20091">
    <property type="entry name" value="Abhydrolase_10"/>
    <property type="match status" value="1"/>
</dbReference>
<dbReference type="RefSeq" id="WP_223418621.1">
    <property type="nucleotide sequence ID" value="NZ_JAIPME010000002.1"/>
</dbReference>
<dbReference type="EMBL" id="JAIPME010000002">
    <property type="protein sequence ID" value="MBZ2386512.1"/>
    <property type="molecule type" value="Genomic_DNA"/>
</dbReference>
<comment type="caution">
    <text evidence="2">The sequence shown here is derived from an EMBL/GenBank/DDBJ whole genome shotgun (WGS) entry which is preliminary data.</text>
</comment>
<gene>
    <name evidence="2" type="ORF">K8P03_04265</name>
</gene>
<feature type="domain" description="Alpha/beta hydrolase" evidence="1">
    <location>
        <begin position="3"/>
        <end position="456"/>
    </location>
</feature>
<evidence type="ECO:0000259" key="1">
    <source>
        <dbReference type="Pfam" id="PF20091"/>
    </source>
</evidence>
<evidence type="ECO:0000313" key="3">
    <source>
        <dbReference type="Proteomes" id="UP000734271"/>
    </source>
</evidence>
<accession>A0ABS7SYD5</accession>